<feature type="signal peptide" evidence="1">
    <location>
        <begin position="1"/>
        <end position="25"/>
    </location>
</feature>
<evidence type="ECO:0000313" key="3">
    <source>
        <dbReference type="Proteomes" id="UP000239735"/>
    </source>
</evidence>
<proteinExistence type="predicted"/>
<accession>A0A2N9L6W1</accession>
<dbReference type="AlphaFoldDB" id="A0A2N9L6W1"/>
<protein>
    <recommendedName>
        <fullName evidence="4">Lipoprotein</fullName>
    </recommendedName>
</protein>
<dbReference type="Proteomes" id="UP000239735">
    <property type="component" value="Unassembled WGS sequence"/>
</dbReference>
<organism evidence="2 3">
    <name type="scientific">Candidatus Sulfuritelmatomonas gaucii</name>
    <dbReference type="NCBI Taxonomy" id="2043161"/>
    <lineage>
        <taxon>Bacteria</taxon>
        <taxon>Pseudomonadati</taxon>
        <taxon>Acidobacteriota</taxon>
        <taxon>Terriglobia</taxon>
        <taxon>Terriglobales</taxon>
        <taxon>Acidobacteriaceae</taxon>
        <taxon>Candidatus Sulfuritelmatomonas</taxon>
    </lineage>
</organism>
<gene>
    <name evidence="2" type="ORF">SBA5_180004</name>
</gene>
<name>A0A2N9L6W1_9BACT</name>
<dbReference type="EMBL" id="OKRB01000073">
    <property type="protein sequence ID" value="SPE18971.1"/>
    <property type="molecule type" value="Genomic_DNA"/>
</dbReference>
<evidence type="ECO:0008006" key="4">
    <source>
        <dbReference type="Google" id="ProtNLM"/>
    </source>
</evidence>
<feature type="chain" id="PRO_5014828604" description="Lipoprotein" evidence="1">
    <location>
        <begin position="26"/>
        <end position="116"/>
    </location>
</feature>
<keyword evidence="1" id="KW-0732">Signal</keyword>
<dbReference type="OrthoDB" id="122411at2"/>
<evidence type="ECO:0000256" key="1">
    <source>
        <dbReference type="SAM" id="SignalP"/>
    </source>
</evidence>
<reference evidence="3" key="1">
    <citation type="submission" date="2018-02" db="EMBL/GenBank/DDBJ databases">
        <authorList>
            <person name="Hausmann B."/>
        </authorList>
    </citation>
    <scope>NUCLEOTIDE SEQUENCE [LARGE SCALE GENOMIC DNA]</scope>
    <source>
        <strain evidence="3">Peat soil MAG SbA5</strain>
    </source>
</reference>
<sequence length="116" mass="13253">MTFKWLALPALVMATCLVSSSPSRAYAAAPQASGYDHDQGGWDAPPAEFRDVQRRGFHDGIEAARRDFDHHRRADADDHEEYRHPHVDHAVRDDYREGFRRGYDVAMHHLMGRPGL</sequence>
<evidence type="ECO:0000313" key="2">
    <source>
        <dbReference type="EMBL" id="SPE18971.1"/>
    </source>
</evidence>